<dbReference type="InParanoid" id="A0A0C2WTW2"/>
<proteinExistence type="predicted"/>
<dbReference type="OrthoDB" id="2835096at2759"/>
<dbReference type="HOGENOM" id="CLU_611061_0_0_1"/>
<dbReference type="AlphaFoldDB" id="A0A0C2WTW2"/>
<dbReference type="Proteomes" id="UP000054549">
    <property type="component" value="Unassembled WGS sequence"/>
</dbReference>
<gene>
    <name evidence="1" type="ORF">M378DRAFT_14620</name>
</gene>
<keyword evidence="2" id="KW-1185">Reference proteome</keyword>
<dbReference type="STRING" id="946122.A0A0C2WTW2"/>
<evidence type="ECO:0000313" key="2">
    <source>
        <dbReference type="Proteomes" id="UP000054549"/>
    </source>
</evidence>
<reference evidence="1 2" key="1">
    <citation type="submission" date="2014-04" db="EMBL/GenBank/DDBJ databases">
        <title>Evolutionary Origins and Diversification of the Mycorrhizal Mutualists.</title>
        <authorList>
            <consortium name="DOE Joint Genome Institute"/>
            <consortium name="Mycorrhizal Genomics Consortium"/>
            <person name="Kohler A."/>
            <person name="Kuo A."/>
            <person name="Nagy L.G."/>
            <person name="Floudas D."/>
            <person name="Copeland A."/>
            <person name="Barry K.W."/>
            <person name="Cichocki N."/>
            <person name="Veneault-Fourrey C."/>
            <person name="LaButti K."/>
            <person name="Lindquist E.A."/>
            <person name="Lipzen A."/>
            <person name="Lundell T."/>
            <person name="Morin E."/>
            <person name="Murat C."/>
            <person name="Riley R."/>
            <person name="Ohm R."/>
            <person name="Sun H."/>
            <person name="Tunlid A."/>
            <person name="Henrissat B."/>
            <person name="Grigoriev I.V."/>
            <person name="Hibbett D.S."/>
            <person name="Martin F."/>
        </authorList>
    </citation>
    <scope>NUCLEOTIDE SEQUENCE [LARGE SCALE GENOMIC DNA]</scope>
    <source>
        <strain evidence="1 2">Koide BX008</strain>
    </source>
</reference>
<name>A0A0C2WTW2_AMAMK</name>
<evidence type="ECO:0000313" key="1">
    <source>
        <dbReference type="EMBL" id="KIL59778.1"/>
    </source>
</evidence>
<protein>
    <recommendedName>
        <fullName evidence="3">F-box domain-containing protein</fullName>
    </recommendedName>
</protein>
<accession>A0A0C2WTW2</accession>
<dbReference type="EMBL" id="KN818310">
    <property type="protein sequence ID" value="KIL59778.1"/>
    <property type="molecule type" value="Genomic_DNA"/>
</dbReference>
<organism evidence="1 2">
    <name type="scientific">Amanita muscaria (strain Koide BX008)</name>
    <dbReference type="NCBI Taxonomy" id="946122"/>
    <lineage>
        <taxon>Eukaryota</taxon>
        <taxon>Fungi</taxon>
        <taxon>Dikarya</taxon>
        <taxon>Basidiomycota</taxon>
        <taxon>Agaricomycotina</taxon>
        <taxon>Agaricomycetes</taxon>
        <taxon>Agaricomycetidae</taxon>
        <taxon>Agaricales</taxon>
        <taxon>Pluteineae</taxon>
        <taxon>Amanitaceae</taxon>
        <taxon>Amanita</taxon>
    </lineage>
</organism>
<sequence length="448" mass="51659">MQHIPAEIINEIFKHLILDILLVHERRKFPWYVGQICASWRAHFTSTPWIWRKFIIDVDHTTERDLEHATRLVRLCIQHSMNQPLSFSFIYTQKFLPSKGRQYVNQMLSDLIAESQRWEVVDVEADLLSLEAFCLPNLSNHFPLLHSMALRTQGILWSKPKCWELFLRAHSLTRVELETLPGYDFDWSRLTVLTFDYLRNAADVLPIMRRLHCIENFKLNAFVGKPDEEQDGAITLPTLKVLSCPGDMLRHLRAPALEELHVNSRPSLPLPNGAISFLQTSSGSLTRLILGNHCCILSDAKRILQELPNVTKLCVEADSYLLNVLPYNLEEEIPILPKLELLIVDGYLNRSAVETLCAAVVSRNSKHSLVEWPYGSGRLKELRMVSYEYFNTSPLKLLCEEREVKYLAFERLQLTAGHIWCSEVESCAFDLCNNNSLFRLTTESLVSR</sequence>
<evidence type="ECO:0008006" key="3">
    <source>
        <dbReference type="Google" id="ProtNLM"/>
    </source>
</evidence>